<comment type="catalytic activity">
    <reaction evidence="2">
        <text>2 GTP = 3',3'-c-di-GMP + 2 diphosphate</text>
        <dbReference type="Rhea" id="RHEA:24898"/>
        <dbReference type="ChEBI" id="CHEBI:33019"/>
        <dbReference type="ChEBI" id="CHEBI:37565"/>
        <dbReference type="ChEBI" id="CHEBI:58805"/>
        <dbReference type="EC" id="2.7.7.65"/>
    </reaction>
</comment>
<sequence>MQTGLSIALLNPAIAAVLAAAFLVLWTYQRASFHLLMLAFGYAASGVGFLLQYFSLPFTTFATEKLASCVAFTLAVVCITTAIQSRYVRRIPYGAVAALALGGIAAFSWFLFVEPDLTWRIYAANFAFGGLCLLCAAELRPVRREGPIQRVLFWLTLVAASNFLVRTLVAVALHGPFVSYDGFYTSAYWTTTQLVHATLSLMTALCLLTATVTDMMGRLKAQSDTDPLSGLLNRRGFEERAAALLERSAHNNLPVALVLADLDHFKAVNDRHGHAAGDRVIVDFATKIRLVAGARGVAGRIGGEEFAVILPLADLGAARLFAETVRTLFSTGNTDGLSPGTRMTASFGVAARSGQEPLAPLMERADEALYKAKQNGRDSVRISYLRPEMPFRGSTNGNE</sequence>
<dbReference type="Proteomes" id="UP001595583">
    <property type="component" value="Unassembled WGS sequence"/>
</dbReference>
<keyword evidence="3" id="KW-0812">Transmembrane</keyword>
<keyword evidence="3" id="KW-0472">Membrane</keyword>
<feature type="transmembrane region" description="Helical" evidence="3">
    <location>
        <begin position="65"/>
        <end position="83"/>
    </location>
</feature>
<proteinExistence type="predicted"/>
<dbReference type="Gene3D" id="3.30.70.270">
    <property type="match status" value="1"/>
</dbReference>
<dbReference type="PROSITE" id="PS50887">
    <property type="entry name" value="GGDEF"/>
    <property type="match status" value="1"/>
</dbReference>
<dbReference type="InterPro" id="IPR043128">
    <property type="entry name" value="Rev_trsase/Diguanyl_cyclase"/>
</dbReference>
<feature type="transmembrane region" description="Helical" evidence="3">
    <location>
        <begin position="119"/>
        <end position="139"/>
    </location>
</feature>
<protein>
    <recommendedName>
        <fullName evidence="1">diguanylate cyclase</fullName>
        <ecNumber evidence="1">2.7.7.65</ecNumber>
    </recommendedName>
</protein>
<evidence type="ECO:0000259" key="4">
    <source>
        <dbReference type="PROSITE" id="PS50887"/>
    </source>
</evidence>
<gene>
    <name evidence="5" type="ORF">ACFOHJ_13030</name>
</gene>
<dbReference type="InterPro" id="IPR000160">
    <property type="entry name" value="GGDEF_dom"/>
</dbReference>
<evidence type="ECO:0000313" key="6">
    <source>
        <dbReference type="Proteomes" id="UP001595583"/>
    </source>
</evidence>
<evidence type="ECO:0000256" key="1">
    <source>
        <dbReference type="ARBA" id="ARBA00012528"/>
    </source>
</evidence>
<dbReference type="NCBIfam" id="TIGR00254">
    <property type="entry name" value="GGDEF"/>
    <property type="match status" value="1"/>
</dbReference>
<dbReference type="PANTHER" id="PTHR45138:SF9">
    <property type="entry name" value="DIGUANYLATE CYCLASE DGCM-RELATED"/>
    <property type="match status" value="1"/>
</dbReference>
<dbReference type="SMART" id="SM00267">
    <property type="entry name" value="GGDEF"/>
    <property type="match status" value="1"/>
</dbReference>
<reference evidence="6" key="1">
    <citation type="journal article" date="2019" name="Int. J. Syst. Evol. Microbiol.">
        <title>The Global Catalogue of Microorganisms (GCM) 10K type strain sequencing project: providing services to taxonomists for standard genome sequencing and annotation.</title>
        <authorList>
            <consortium name="The Broad Institute Genomics Platform"/>
            <consortium name="The Broad Institute Genome Sequencing Center for Infectious Disease"/>
            <person name="Wu L."/>
            <person name="Ma J."/>
        </authorList>
    </citation>
    <scope>NUCLEOTIDE SEQUENCE [LARGE SCALE GENOMIC DNA]</scope>
    <source>
        <strain evidence="6">KCTC 52165</strain>
    </source>
</reference>
<evidence type="ECO:0000313" key="5">
    <source>
        <dbReference type="EMBL" id="MFC3207144.1"/>
    </source>
</evidence>
<feature type="transmembrane region" description="Helical" evidence="3">
    <location>
        <begin position="95"/>
        <end position="113"/>
    </location>
</feature>
<dbReference type="InterPro" id="IPR050469">
    <property type="entry name" value="Diguanylate_Cyclase"/>
</dbReference>
<evidence type="ECO:0000256" key="2">
    <source>
        <dbReference type="ARBA" id="ARBA00034247"/>
    </source>
</evidence>
<name>A0ABV7K9X0_9HYPH</name>
<feature type="transmembrane region" description="Helical" evidence="3">
    <location>
        <begin position="194"/>
        <end position="213"/>
    </location>
</feature>
<dbReference type="PANTHER" id="PTHR45138">
    <property type="entry name" value="REGULATORY COMPONENTS OF SENSORY TRANSDUCTION SYSTEM"/>
    <property type="match status" value="1"/>
</dbReference>
<accession>A0ABV7K9X0</accession>
<feature type="transmembrane region" description="Helical" evidence="3">
    <location>
        <begin position="6"/>
        <end position="28"/>
    </location>
</feature>
<keyword evidence="3" id="KW-1133">Transmembrane helix</keyword>
<comment type="caution">
    <text evidence="5">The sequence shown here is derived from an EMBL/GenBank/DDBJ whole genome shotgun (WGS) entry which is preliminary data.</text>
</comment>
<feature type="transmembrane region" description="Helical" evidence="3">
    <location>
        <begin position="151"/>
        <end position="174"/>
    </location>
</feature>
<dbReference type="Pfam" id="PF00990">
    <property type="entry name" value="GGDEF"/>
    <property type="match status" value="1"/>
</dbReference>
<feature type="transmembrane region" description="Helical" evidence="3">
    <location>
        <begin position="35"/>
        <end position="53"/>
    </location>
</feature>
<dbReference type="RefSeq" id="WP_378221571.1">
    <property type="nucleotide sequence ID" value="NZ_JBHRTK010000012.1"/>
</dbReference>
<dbReference type="CDD" id="cd01949">
    <property type="entry name" value="GGDEF"/>
    <property type="match status" value="1"/>
</dbReference>
<feature type="domain" description="GGDEF" evidence="4">
    <location>
        <begin position="253"/>
        <end position="385"/>
    </location>
</feature>
<dbReference type="SUPFAM" id="SSF55073">
    <property type="entry name" value="Nucleotide cyclase"/>
    <property type="match status" value="1"/>
</dbReference>
<evidence type="ECO:0000256" key="3">
    <source>
        <dbReference type="SAM" id="Phobius"/>
    </source>
</evidence>
<keyword evidence="6" id="KW-1185">Reference proteome</keyword>
<dbReference type="InterPro" id="IPR029787">
    <property type="entry name" value="Nucleotide_cyclase"/>
</dbReference>
<dbReference type="EC" id="2.7.7.65" evidence="1"/>
<dbReference type="EMBL" id="JBHRTK010000012">
    <property type="protein sequence ID" value="MFC3207144.1"/>
    <property type="molecule type" value="Genomic_DNA"/>
</dbReference>
<organism evidence="5 6">
    <name type="scientific">Aquamicrobium soli</name>
    <dbReference type="NCBI Taxonomy" id="1811518"/>
    <lineage>
        <taxon>Bacteria</taxon>
        <taxon>Pseudomonadati</taxon>
        <taxon>Pseudomonadota</taxon>
        <taxon>Alphaproteobacteria</taxon>
        <taxon>Hyphomicrobiales</taxon>
        <taxon>Phyllobacteriaceae</taxon>
        <taxon>Aquamicrobium</taxon>
    </lineage>
</organism>